<evidence type="ECO:0000313" key="2">
    <source>
        <dbReference type="Proteomes" id="UP000886520"/>
    </source>
</evidence>
<proteinExistence type="predicted"/>
<dbReference type="AlphaFoldDB" id="A0A9D4VEQ8"/>
<organism evidence="1 2">
    <name type="scientific">Adiantum capillus-veneris</name>
    <name type="common">Maidenhair fern</name>
    <dbReference type="NCBI Taxonomy" id="13818"/>
    <lineage>
        <taxon>Eukaryota</taxon>
        <taxon>Viridiplantae</taxon>
        <taxon>Streptophyta</taxon>
        <taxon>Embryophyta</taxon>
        <taxon>Tracheophyta</taxon>
        <taxon>Polypodiopsida</taxon>
        <taxon>Polypodiidae</taxon>
        <taxon>Polypodiales</taxon>
        <taxon>Pteridineae</taxon>
        <taxon>Pteridaceae</taxon>
        <taxon>Vittarioideae</taxon>
        <taxon>Adiantum</taxon>
    </lineage>
</organism>
<reference evidence="1" key="1">
    <citation type="submission" date="2021-01" db="EMBL/GenBank/DDBJ databases">
        <title>Adiantum capillus-veneris genome.</title>
        <authorList>
            <person name="Fang Y."/>
            <person name="Liao Q."/>
        </authorList>
    </citation>
    <scope>NUCLEOTIDE SEQUENCE</scope>
    <source>
        <strain evidence="1">H3</strain>
        <tissue evidence="1">Leaf</tissue>
    </source>
</reference>
<sequence length="101" mass="11112">MEERLSCKGAGADLTVLDPTTSARDRGGIKQRHRPRIQKLVMVVQEGKTVLFNNKVEGFGVEVGREWAHHLDLAGACMAWVATQAFTVEIGIPTPDLQPKM</sequence>
<accession>A0A9D4VEQ8</accession>
<keyword evidence="2" id="KW-1185">Reference proteome</keyword>
<name>A0A9D4VEQ8_ADICA</name>
<dbReference type="Proteomes" id="UP000886520">
    <property type="component" value="Chromosome 1"/>
</dbReference>
<gene>
    <name evidence="1" type="ORF">GOP47_0001082</name>
</gene>
<comment type="caution">
    <text evidence="1">The sequence shown here is derived from an EMBL/GenBank/DDBJ whole genome shotgun (WGS) entry which is preliminary data.</text>
</comment>
<dbReference type="EMBL" id="JABFUD020000001">
    <property type="protein sequence ID" value="KAI5084913.1"/>
    <property type="molecule type" value="Genomic_DNA"/>
</dbReference>
<protein>
    <submittedName>
        <fullName evidence="1">Uncharacterized protein</fullName>
    </submittedName>
</protein>
<evidence type="ECO:0000313" key="1">
    <source>
        <dbReference type="EMBL" id="KAI5084913.1"/>
    </source>
</evidence>